<feature type="transmembrane region" description="Helical" evidence="1">
    <location>
        <begin position="316"/>
        <end position="337"/>
    </location>
</feature>
<keyword evidence="3" id="KW-1185">Reference proteome</keyword>
<reference evidence="2" key="1">
    <citation type="journal article" date="2020" name="Stud. Mycol.">
        <title>101 Dothideomycetes genomes: a test case for predicting lifestyles and emergence of pathogens.</title>
        <authorList>
            <person name="Haridas S."/>
            <person name="Albert R."/>
            <person name="Binder M."/>
            <person name="Bloem J."/>
            <person name="Labutti K."/>
            <person name="Salamov A."/>
            <person name="Andreopoulos B."/>
            <person name="Baker S."/>
            <person name="Barry K."/>
            <person name="Bills G."/>
            <person name="Bluhm B."/>
            <person name="Cannon C."/>
            <person name="Castanera R."/>
            <person name="Culley D."/>
            <person name="Daum C."/>
            <person name="Ezra D."/>
            <person name="Gonzalez J."/>
            <person name="Henrissat B."/>
            <person name="Kuo A."/>
            <person name="Liang C."/>
            <person name="Lipzen A."/>
            <person name="Lutzoni F."/>
            <person name="Magnuson J."/>
            <person name="Mondo S."/>
            <person name="Nolan M."/>
            <person name="Ohm R."/>
            <person name="Pangilinan J."/>
            <person name="Park H.-J."/>
            <person name="Ramirez L."/>
            <person name="Alfaro M."/>
            <person name="Sun H."/>
            <person name="Tritt A."/>
            <person name="Yoshinaga Y."/>
            <person name="Zwiers L.-H."/>
            <person name="Turgeon B."/>
            <person name="Goodwin S."/>
            <person name="Spatafora J."/>
            <person name="Crous P."/>
            <person name="Grigoriev I."/>
        </authorList>
    </citation>
    <scope>NUCLEOTIDE SEQUENCE</scope>
    <source>
        <strain evidence="2">CBS 109.77</strain>
    </source>
</reference>
<accession>A0A6A6WV52</accession>
<gene>
    <name evidence="2" type="ORF">K505DRAFT_123857</name>
</gene>
<evidence type="ECO:0000313" key="3">
    <source>
        <dbReference type="Proteomes" id="UP000799757"/>
    </source>
</evidence>
<keyword evidence="1" id="KW-1133">Transmembrane helix</keyword>
<dbReference type="OrthoDB" id="5428890at2759"/>
<dbReference type="Proteomes" id="UP000799757">
    <property type="component" value="Unassembled WGS sequence"/>
</dbReference>
<evidence type="ECO:0000313" key="2">
    <source>
        <dbReference type="EMBL" id="KAF2787607.1"/>
    </source>
</evidence>
<keyword evidence="1" id="KW-0812">Transmembrane</keyword>
<name>A0A6A6WV52_9PLEO</name>
<proteinExistence type="predicted"/>
<sequence>MAIKRSSTTISSYRQLSPDALQSLAVALGYGPDCKNGDETPYIKYILSQYPGKGTLDDYVQLFVKVVEHFARDDGLNGKGLTLRRTQTNTGSIKKYIDTLVADATEPYFQDTPPSSDVREIAVTDTVLLILGSWTLMQSYFIPQRGEKRRILLAYCMNHGKDFSEALALRETLPNLLRKSGLLPSSKESAYIKEGATTFYVKDDDKDPYQSSQFSLHPSLGSVESLEIATTTLNAFKLVSLGAVRILWTYNLSRHMLLSKHAKKHYLELFALPSALSGGPDKTLRDIGISGDLIEEIQQSYANLFNPKKTFFLHRYFGSMVGLRFWCWCLCCSSLRLRDRQLRKLKTESHAHGSIQLTDSARPRYDPGLGRLMNAKADRWDQTEFENLWPRIIALDAHLSGSRPWSFWVIFRDRRDSVQFWTFLFGTVILLLTFVQVFLGIAQVVGSFN</sequence>
<keyword evidence="1" id="KW-0472">Membrane</keyword>
<protein>
    <submittedName>
        <fullName evidence="2">Uncharacterized protein</fullName>
    </submittedName>
</protein>
<evidence type="ECO:0000256" key="1">
    <source>
        <dbReference type="SAM" id="Phobius"/>
    </source>
</evidence>
<feature type="transmembrane region" description="Helical" evidence="1">
    <location>
        <begin position="420"/>
        <end position="445"/>
    </location>
</feature>
<dbReference type="AlphaFoldDB" id="A0A6A6WV52"/>
<dbReference type="EMBL" id="MU002298">
    <property type="protein sequence ID" value="KAF2787607.1"/>
    <property type="molecule type" value="Genomic_DNA"/>
</dbReference>
<organism evidence="2 3">
    <name type="scientific">Melanomma pulvis-pyrius CBS 109.77</name>
    <dbReference type="NCBI Taxonomy" id="1314802"/>
    <lineage>
        <taxon>Eukaryota</taxon>
        <taxon>Fungi</taxon>
        <taxon>Dikarya</taxon>
        <taxon>Ascomycota</taxon>
        <taxon>Pezizomycotina</taxon>
        <taxon>Dothideomycetes</taxon>
        <taxon>Pleosporomycetidae</taxon>
        <taxon>Pleosporales</taxon>
        <taxon>Melanommataceae</taxon>
        <taxon>Melanomma</taxon>
    </lineage>
</organism>